<proteinExistence type="predicted"/>
<accession>A0A8S5P801</accession>
<protein>
    <submittedName>
        <fullName evidence="1">Uncharacterized protein</fullName>
    </submittedName>
</protein>
<name>A0A8S5P801_9CAUD</name>
<evidence type="ECO:0000313" key="1">
    <source>
        <dbReference type="EMBL" id="DAE02547.1"/>
    </source>
</evidence>
<reference evidence="1" key="1">
    <citation type="journal article" date="2021" name="Proc. Natl. Acad. Sci. U.S.A.">
        <title>A Catalog of Tens of Thousands of Viruses from Human Metagenomes Reveals Hidden Associations with Chronic Diseases.</title>
        <authorList>
            <person name="Tisza M.J."/>
            <person name="Buck C.B."/>
        </authorList>
    </citation>
    <scope>NUCLEOTIDE SEQUENCE</scope>
    <source>
        <strain evidence="1">CtmYS12</strain>
    </source>
</reference>
<organism evidence="1">
    <name type="scientific">Siphoviridae sp. ctmYS12</name>
    <dbReference type="NCBI Taxonomy" id="2825652"/>
    <lineage>
        <taxon>Viruses</taxon>
        <taxon>Duplodnaviria</taxon>
        <taxon>Heunggongvirae</taxon>
        <taxon>Uroviricota</taxon>
        <taxon>Caudoviricetes</taxon>
    </lineage>
</organism>
<dbReference type="EMBL" id="BK015347">
    <property type="protein sequence ID" value="DAE02547.1"/>
    <property type="molecule type" value="Genomic_DNA"/>
</dbReference>
<sequence>MHKKTCMGESFLRVIFMNFLDDLHACNFGLQKTTYLSHFLALLARMQAPLIDIKKYILYKKISACMRASF</sequence>